<dbReference type="PIRSF" id="PIRSF000390">
    <property type="entry name" value="PLP_StrS"/>
    <property type="match status" value="1"/>
</dbReference>
<keyword evidence="2" id="KW-0032">Aminotransferase</keyword>
<dbReference type="SUPFAM" id="SSF53383">
    <property type="entry name" value="PLP-dependent transferases"/>
    <property type="match status" value="1"/>
</dbReference>
<comment type="similarity">
    <text evidence="1">Belongs to the DegT/DnrJ/EryC1 family.</text>
</comment>
<dbReference type="RefSeq" id="WP_341414173.1">
    <property type="nucleotide sequence ID" value="NZ_JBBPCC010000002.1"/>
</dbReference>
<dbReference type="InterPro" id="IPR000653">
    <property type="entry name" value="DegT/StrS_aminotransferase"/>
</dbReference>
<evidence type="ECO:0000313" key="3">
    <source>
        <dbReference type="Proteomes" id="UP001469365"/>
    </source>
</evidence>
<accession>A0ABU9DE26</accession>
<dbReference type="EMBL" id="JBBPCC010000002">
    <property type="protein sequence ID" value="MEK8127115.1"/>
    <property type="molecule type" value="Genomic_DNA"/>
</dbReference>
<dbReference type="Gene3D" id="3.40.640.10">
    <property type="entry name" value="Type I PLP-dependent aspartate aminotransferase-like (Major domain)"/>
    <property type="match status" value="1"/>
</dbReference>
<evidence type="ECO:0000256" key="1">
    <source>
        <dbReference type="RuleBase" id="RU004508"/>
    </source>
</evidence>
<dbReference type="InterPro" id="IPR015424">
    <property type="entry name" value="PyrdxlP-dep_Trfase"/>
</dbReference>
<dbReference type="PANTHER" id="PTHR30244">
    <property type="entry name" value="TRANSAMINASE"/>
    <property type="match status" value="1"/>
</dbReference>
<protein>
    <submittedName>
        <fullName evidence="2">DegT/DnrJ/EryC1/StrS family aminotransferase</fullName>
        <ecNumber evidence="2">2.6.1.-</ecNumber>
    </submittedName>
</protein>
<organism evidence="2 3">
    <name type="scientific">Paenibacillus filicis</name>
    <dbReference type="NCBI Taxonomy" id="669464"/>
    <lineage>
        <taxon>Bacteria</taxon>
        <taxon>Bacillati</taxon>
        <taxon>Bacillota</taxon>
        <taxon>Bacilli</taxon>
        <taxon>Bacillales</taxon>
        <taxon>Paenibacillaceae</taxon>
        <taxon>Paenibacillus</taxon>
    </lineage>
</organism>
<dbReference type="Gene3D" id="3.90.1150.10">
    <property type="entry name" value="Aspartate Aminotransferase, domain 1"/>
    <property type="match status" value="1"/>
</dbReference>
<dbReference type="InterPro" id="IPR015422">
    <property type="entry name" value="PyrdxlP-dep_Trfase_small"/>
</dbReference>
<gene>
    <name evidence="2" type="ORF">WMW72_04235</name>
</gene>
<dbReference type="InterPro" id="IPR015421">
    <property type="entry name" value="PyrdxlP-dep_Trfase_major"/>
</dbReference>
<proteinExistence type="inferred from homology"/>
<dbReference type="Proteomes" id="UP001469365">
    <property type="component" value="Unassembled WGS sequence"/>
</dbReference>
<name>A0ABU9DE26_9BACL</name>
<keyword evidence="3" id="KW-1185">Reference proteome</keyword>
<dbReference type="EC" id="2.6.1.-" evidence="2"/>
<dbReference type="CDD" id="cd00616">
    <property type="entry name" value="AHBA_syn"/>
    <property type="match status" value="1"/>
</dbReference>
<keyword evidence="1" id="KW-0663">Pyridoxal phosphate</keyword>
<reference evidence="2 3" key="1">
    <citation type="submission" date="2024-04" db="EMBL/GenBank/DDBJ databases">
        <title>draft genome sequnece of Paenibacillus filicis.</title>
        <authorList>
            <person name="Kim D.-U."/>
        </authorList>
    </citation>
    <scope>NUCLEOTIDE SEQUENCE [LARGE SCALE GENOMIC DNA]</scope>
    <source>
        <strain evidence="2 3">KACC14197</strain>
    </source>
</reference>
<evidence type="ECO:0000313" key="2">
    <source>
        <dbReference type="EMBL" id="MEK8127115.1"/>
    </source>
</evidence>
<dbReference type="Pfam" id="PF01041">
    <property type="entry name" value="DegT_DnrJ_EryC1"/>
    <property type="match status" value="1"/>
</dbReference>
<dbReference type="PANTHER" id="PTHR30244:SF34">
    <property type="entry name" value="DTDP-4-AMINO-4,6-DIDEOXYGALACTOSE TRANSAMINASE"/>
    <property type="match status" value="1"/>
</dbReference>
<comment type="caution">
    <text evidence="2">The sequence shown here is derived from an EMBL/GenBank/DDBJ whole genome shotgun (WGS) entry which is preliminary data.</text>
</comment>
<sequence>MSRGDKSFLTFNAPEIREEEMLEVMRCLESGWIGTGGRVATFVDDFKTYKGVQHAAALNSCTAALHLSLLTAGIGPGDEVITTPMTFCATINTIIHCGATPVLADIDPVTMNIDPEQIKEKITKRTKAILPVHFAGRPCEMDEITAISRQHGLQVIEDCAHALETEYHGQKAGTIGDFGCFSFYVTKNITTGEGGMVLAKSEENIRNIQILGLHGLSKDAWKRFSDSGFQHYSVLAPGYKYNMIDLQAALGIHQLARVEESWLKRRHIWNRYNQELSDLPVILPAPTAPDTRHAYHLYTVLIDKTQCGLERDEFLEHMHAHGIGMGVHYLSLPEHPFYQNAYGWRPEDYPHAELIGQQTVSLPLSPKLTDADIDRVIESARQILRA</sequence>
<keyword evidence="2" id="KW-0808">Transferase</keyword>
<dbReference type="GO" id="GO:0008483">
    <property type="term" value="F:transaminase activity"/>
    <property type="evidence" value="ECO:0007669"/>
    <property type="project" value="UniProtKB-KW"/>
</dbReference>